<dbReference type="GO" id="GO:0015074">
    <property type="term" value="P:DNA integration"/>
    <property type="evidence" value="ECO:0007669"/>
    <property type="project" value="InterPro"/>
</dbReference>
<dbReference type="AlphaFoldDB" id="X1P240"/>
<dbReference type="PROSITE" id="PS51898">
    <property type="entry name" value="TYR_RECOMBINASE"/>
    <property type="match status" value="1"/>
</dbReference>
<keyword evidence="1" id="KW-0233">DNA recombination</keyword>
<sequence>QQRKKLSRWGISHILKKYVDMAKLDTKFDTGFSVTPHVLRHSKAMGLLKAGVNLIYIRDFLGHCNVVTTEIYARADSEMKRKAIESAYVDLSPKDMPKWDENQDLMFWLQNLCK</sequence>
<gene>
    <name evidence="3" type="ORF">S06H3_27949</name>
</gene>
<dbReference type="InterPro" id="IPR011010">
    <property type="entry name" value="DNA_brk_join_enz"/>
</dbReference>
<proteinExistence type="predicted"/>
<dbReference type="GO" id="GO:0003677">
    <property type="term" value="F:DNA binding"/>
    <property type="evidence" value="ECO:0007669"/>
    <property type="project" value="InterPro"/>
</dbReference>
<evidence type="ECO:0000259" key="2">
    <source>
        <dbReference type="PROSITE" id="PS51898"/>
    </source>
</evidence>
<protein>
    <recommendedName>
        <fullName evidence="2">Tyr recombinase domain-containing protein</fullName>
    </recommendedName>
</protein>
<dbReference type="Gene3D" id="1.10.443.10">
    <property type="entry name" value="Intergrase catalytic core"/>
    <property type="match status" value="1"/>
</dbReference>
<dbReference type="InterPro" id="IPR002104">
    <property type="entry name" value="Integrase_catalytic"/>
</dbReference>
<feature type="non-terminal residue" evidence="3">
    <location>
        <position position="1"/>
    </location>
</feature>
<name>X1P240_9ZZZZ</name>
<organism evidence="3">
    <name type="scientific">marine sediment metagenome</name>
    <dbReference type="NCBI Taxonomy" id="412755"/>
    <lineage>
        <taxon>unclassified sequences</taxon>
        <taxon>metagenomes</taxon>
        <taxon>ecological metagenomes</taxon>
    </lineage>
</organism>
<feature type="domain" description="Tyr recombinase" evidence="2">
    <location>
        <begin position="1"/>
        <end position="85"/>
    </location>
</feature>
<evidence type="ECO:0000313" key="3">
    <source>
        <dbReference type="EMBL" id="GAI24954.1"/>
    </source>
</evidence>
<dbReference type="GO" id="GO:0006310">
    <property type="term" value="P:DNA recombination"/>
    <property type="evidence" value="ECO:0007669"/>
    <property type="project" value="UniProtKB-KW"/>
</dbReference>
<dbReference type="Pfam" id="PF00589">
    <property type="entry name" value="Phage_integrase"/>
    <property type="match status" value="1"/>
</dbReference>
<dbReference type="SUPFAM" id="SSF56349">
    <property type="entry name" value="DNA breaking-rejoining enzymes"/>
    <property type="match status" value="1"/>
</dbReference>
<comment type="caution">
    <text evidence="3">The sequence shown here is derived from an EMBL/GenBank/DDBJ whole genome shotgun (WGS) entry which is preliminary data.</text>
</comment>
<reference evidence="3" key="1">
    <citation type="journal article" date="2014" name="Front. Microbiol.">
        <title>High frequency of phylogenetically diverse reductive dehalogenase-homologous genes in deep subseafloor sedimentary metagenomes.</title>
        <authorList>
            <person name="Kawai M."/>
            <person name="Futagami T."/>
            <person name="Toyoda A."/>
            <person name="Takaki Y."/>
            <person name="Nishi S."/>
            <person name="Hori S."/>
            <person name="Arai W."/>
            <person name="Tsubouchi T."/>
            <person name="Morono Y."/>
            <person name="Uchiyama I."/>
            <person name="Ito T."/>
            <person name="Fujiyama A."/>
            <person name="Inagaki F."/>
            <person name="Takami H."/>
        </authorList>
    </citation>
    <scope>NUCLEOTIDE SEQUENCE</scope>
    <source>
        <strain evidence="3">Expedition CK06-06</strain>
    </source>
</reference>
<evidence type="ECO:0000256" key="1">
    <source>
        <dbReference type="ARBA" id="ARBA00023172"/>
    </source>
</evidence>
<dbReference type="EMBL" id="BARV01016264">
    <property type="protein sequence ID" value="GAI24954.1"/>
    <property type="molecule type" value="Genomic_DNA"/>
</dbReference>
<dbReference type="InterPro" id="IPR013762">
    <property type="entry name" value="Integrase-like_cat_sf"/>
</dbReference>
<accession>X1P240</accession>